<dbReference type="EMBL" id="QCYK01000003">
    <property type="protein sequence ID" value="PUZ23244.1"/>
    <property type="molecule type" value="Genomic_DNA"/>
</dbReference>
<accession>A0A2T7BDS0</accession>
<sequence>MQKQLANWGNYPAVTCDEQAFSQDDQLQAVVAQHDAIIARGNGRCYGDASLAVHSISTLKYDKVLDFDVQHGYLTCQSGITLDQVLEIIVPKGWFLPVTPGTKNITIGGAIASDVHGKNHHVDGAFSRHVTWVDVLTADGQTIRCSHTENTDLFWATCGGMGLTGVITVVKFDLKKIETAYIKQTQIKAKNLDEVIRLFEEYKHYTYSVAWIDCLQKGDAFGRSILIVGEHATTADLSPKQAEHPLQLPKKSQLTMPFNLPEFVLNTFTVKAFNWLYYGKNFKREITNVVPYEPFFYPLDAILHWNRGYGKSGFVQYQFVLPMDQQSGLVTILKRISDKGWGSFLAVLKVFGQQHDLISFPMEGYTLALDFPVRKGLFEFLDELDELVLQHKGRLYLSKDARMKQEIFWKSYPDAKRFQEIVQRYDPKGKFRSIQSDRLLLTKPQ</sequence>
<dbReference type="InterPro" id="IPR016169">
    <property type="entry name" value="FAD-bd_PCMH_sub2"/>
</dbReference>
<dbReference type="PANTHER" id="PTHR43762:SF1">
    <property type="entry name" value="D-ARABINONO-1,4-LACTONE OXIDASE"/>
    <property type="match status" value="1"/>
</dbReference>
<dbReference type="InterPro" id="IPR016166">
    <property type="entry name" value="FAD-bd_PCMH"/>
</dbReference>
<dbReference type="PANTHER" id="PTHR43762">
    <property type="entry name" value="L-GULONOLACTONE OXIDASE"/>
    <property type="match status" value="1"/>
</dbReference>
<keyword evidence="3" id="KW-1185">Reference proteome</keyword>
<feature type="domain" description="FAD-binding PCMH-type" evidence="1">
    <location>
        <begin position="8"/>
        <end position="177"/>
    </location>
</feature>
<comment type="caution">
    <text evidence="2">The sequence shown here is derived from an EMBL/GenBank/DDBJ whole genome shotgun (WGS) entry which is preliminary data.</text>
</comment>
<dbReference type="PROSITE" id="PS51387">
    <property type="entry name" value="FAD_PCMH"/>
    <property type="match status" value="1"/>
</dbReference>
<reference evidence="2 3" key="1">
    <citation type="submission" date="2018-04" db="EMBL/GenBank/DDBJ databases">
        <title>Chitinophaga fuyangensis sp. nov., isolated from soil in a chemical factory.</title>
        <authorList>
            <person name="Chen K."/>
        </authorList>
    </citation>
    <scope>NUCLEOTIDE SEQUENCE [LARGE SCALE GENOMIC DNA]</scope>
    <source>
        <strain evidence="2 3">LY-1</strain>
    </source>
</reference>
<gene>
    <name evidence="2" type="ORF">DCC81_22890</name>
</gene>
<evidence type="ECO:0000313" key="3">
    <source>
        <dbReference type="Proteomes" id="UP000244450"/>
    </source>
</evidence>
<dbReference type="InterPro" id="IPR036318">
    <property type="entry name" value="FAD-bd_PCMH-like_sf"/>
</dbReference>
<evidence type="ECO:0000313" key="2">
    <source>
        <dbReference type="EMBL" id="PUZ23244.1"/>
    </source>
</evidence>
<dbReference type="SUPFAM" id="SSF56176">
    <property type="entry name" value="FAD-binding/transporter-associated domain-like"/>
    <property type="match status" value="1"/>
</dbReference>
<evidence type="ECO:0000259" key="1">
    <source>
        <dbReference type="PROSITE" id="PS51387"/>
    </source>
</evidence>
<dbReference type="OrthoDB" id="545125at2"/>
<dbReference type="GO" id="GO:0016899">
    <property type="term" value="F:oxidoreductase activity, acting on the CH-OH group of donors, oxygen as acceptor"/>
    <property type="evidence" value="ECO:0007669"/>
    <property type="project" value="InterPro"/>
</dbReference>
<dbReference type="InterPro" id="IPR006094">
    <property type="entry name" value="Oxid_FAD_bind_N"/>
</dbReference>
<dbReference type="Gene3D" id="3.30.465.10">
    <property type="match status" value="1"/>
</dbReference>
<name>A0A2T7BDS0_9BACT</name>
<dbReference type="Proteomes" id="UP000244450">
    <property type="component" value="Unassembled WGS sequence"/>
</dbReference>
<protein>
    <submittedName>
        <fullName evidence="2">FAD-linked oxidase</fullName>
    </submittedName>
</protein>
<dbReference type="InterPro" id="IPR010031">
    <property type="entry name" value="FAD_lactone_oxidase-like"/>
</dbReference>
<proteinExistence type="predicted"/>
<dbReference type="GO" id="GO:0071949">
    <property type="term" value="F:FAD binding"/>
    <property type="evidence" value="ECO:0007669"/>
    <property type="project" value="InterPro"/>
</dbReference>
<dbReference type="AlphaFoldDB" id="A0A2T7BDS0"/>
<dbReference type="RefSeq" id="WP_108688988.1">
    <property type="nucleotide sequence ID" value="NZ_QCYK01000003.1"/>
</dbReference>
<dbReference type="Pfam" id="PF01565">
    <property type="entry name" value="FAD_binding_4"/>
    <property type="match status" value="1"/>
</dbReference>
<organism evidence="2 3">
    <name type="scientific">Chitinophaga parva</name>
    <dbReference type="NCBI Taxonomy" id="2169414"/>
    <lineage>
        <taxon>Bacteria</taxon>
        <taxon>Pseudomonadati</taxon>
        <taxon>Bacteroidota</taxon>
        <taxon>Chitinophagia</taxon>
        <taxon>Chitinophagales</taxon>
        <taxon>Chitinophagaceae</taxon>
        <taxon>Chitinophaga</taxon>
    </lineage>
</organism>